<dbReference type="Pfam" id="PF24401">
    <property type="entry name" value="iHD-CE"/>
    <property type="match status" value="1"/>
</dbReference>
<gene>
    <name evidence="4" type="ORF">AB0470_07775</name>
</gene>
<reference evidence="4 5" key="1">
    <citation type="submission" date="2024-06" db="EMBL/GenBank/DDBJ databases">
        <title>The Natural Products Discovery Center: Release of the First 8490 Sequenced Strains for Exploring Actinobacteria Biosynthetic Diversity.</title>
        <authorList>
            <person name="Kalkreuter E."/>
            <person name="Kautsar S.A."/>
            <person name="Yang D."/>
            <person name="Bader C.D."/>
            <person name="Teijaro C.N."/>
            <person name="Fluegel L."/>
            <person name="Davis C.M."/>
            <person name="Simpson J.R."/>
            <person name="Lauterbach L."/>
            <person name="Steele A.D."/>
            <person name="Gui C."/>
            <person name="Meng S."/>
            <person name="Li G."/>
            <person name="Viehrig K."/>
            <person name="Ye F."/>
            <person name="Su P."/>
            <person name="Kiefer A.F."/>
            <person name="Nichols A."/>
            <person name="Cepeda A.J."/>
            <person name="Yan W."/>
            <person name="Fan B."/>
            <person name="Jiang Y."/>
            <person name="Adhikari A."/>
            <person name="Zheng C.-J."/>
            <person name="Schuster L."/>
            <person name="Cowan T.M."/>
            <person name="Smanski M.J."/>
            <person name="Chevrette M.G."/>
            <person name="De Carvalho L.P.S."/>
            <person name="Shen B."/>
        </authorList>
    </citation>
    <scope>NUCLEOTIDE SEQUENCE [LARGE SCALE GENOMIC DNA]</scope>
    <source>
        <strain evidence="4 5">NPDC052360</strain>
    </source>
</reference>
<dbReference type="InterPro" id="IPR011600">
    <property type="entry name" value="Pept_C14_caspase"/>
</dbReference>
<feature type="domain" description="wHTH-Hsp90 Na associated" evidence="3">
    <location>
        <begin position="1332"/>
        <end position="1385"/>
    </location>
</feature>
<feature type="domain" description="iHD-CE" evidence="2">
    <location>
        <begin position="282"/>
        <end position="639"/>
    </location>
</feature>
<accession>A0ABV3KJD4</accession>
<dbReference type="InterPro" id="IPR029030">
    <property type="entry name" value="Caspase-like_dom_sf"/>
</dbReference>
<dbReference type="RefSeq" id="WP_366504457.1">
    <property type="nucleotide sequence ID" value="NZ_JBFAUJ010000003.1"/>
</dbReference>
<dbReference type="PRINTS" id="PR00775">
    <property type="entry name" value="HEATSHOCK90"/>
</dbReference>
<dbReference type="InterPro" id="IPR036890">
    <property type="entry name" value="HATPase_C_sf"/>
</dbReference>
<evidence type="ECO:0000313" key="5">
    <source>
        <dbReference type="Proteomes" id="UP001553148"/>
    </source>
</evidence>
<evidence type="ECO:0000313" key="4">
    <source>
        <dbReference type="EMBL" id="MEV8459421.1"/>
    </source>
</evidence>
<evidence type="ECO:0000259" key="3">
    <source>
        <dbReference type="Pfam" id="PF24410"/>
    </source>
</evidence>
<dbReference type="InterPro" id="IPR020575">
    <property type="entry name" value="Hsp90_N"/>
</dbReference>
<proteinExistence type="predicted"/>
<comment type="caution">
    <text evidence="4">The sequence shown here is derived from an EMBL/GenBank/DDBJ whole genome shotgun (WGS) entry which is preliminary data.</text>
</comment>
<name>A0ABV3KJD4_STRGS</name>
<feature type="domain" description="Peptidase C14 caspase" evidence="1">
    <location>
        <begin position="5"/>
        <end position="233"/>
    </location>
</feature>
<dbReference type="EMBL" id="JBFAUJ010000003">
    <property type="protein sequence ID" value="MEV8459421.1"/>
    <property type="molecule type" value="Genomic_DNA"/>
</dbReference>
<organism evidence="4 5">
    <name type="scientific">Streptomyces griseosporeus</name>
    <dbReference type="NCBI Taxonomy" id="1910"/>
    <lineage>
        <taxon>Bacteria</taxon>
        <taxon>Bacillati</taxon>
        <taxon>Actinomycetota</taxon>
        <taxon>Actinomycetes</taxon>
        <taxon>Kitasatosporales</taxon>
        <taxon>Streptomycetaceae</taxon>
        <taxon>Streptomyces</taxon>
    </lineage>
</organism>
<dbReference type="InterPro" id="IPR056507">
    <property type="entry name" value="wHTH-HSP90_Na-assoc"/>
</dbReference>
<dbReference type="Gene3D" id="3.40.50.1460">
    <property type="match status" value="1"/>
</dbReference>
<dbReference type="SUPFAM" id="SSF52129">
    <property type="entry name" value="Caspase-like"/>
    <property type="match status" value="1"/>
</dbReference>
<evidence type="ECO:0000259" key="1">
    <source>
        <dbReference type="Pfam" id="PF00656"/>
    </source>
</evidence>
<evidence type="ECO:0000259" key="2">
    <source>
        <dbReference type="Pfam" id="PF24401"/>
    </source>
</evidence>
<protein>
    <submittedName>
        <fullName evidence="4">Caspase family protein</fullName>
    </submittedName>
</protein>
<dbReference type="InterPro" id="IPR056506">
    <property type="entry name" value="iHD-CE"/>
</dbReference>
<sequence>MGRYRAVLVGASDYQSSQGAFPSLDFIPAELNRLRTALLRRGFDRVDLVARGFVTDHGTGINGSLVRGSVNKALAEAGIDDTVLIVLSGHGIQHEGRDYLVPEGLHPYDDHIEESVPVDWAARAVSSSEAGTVVFLFDICREGVRQEAKGPLQLVRRRKDLDWKLERRRKVARVFACSPLEQALWARGEAAGESAETGAFSLFTRALTDLVEAPTPRVTLPGLLEALQTRVTELHTLCGKSGPPQRVDHQITSGPAQDEIVVLPAAPGAEDAAPRSYDDHEWVRLVTEHKVWSLVPEAQPAILASLKERCAAIAARLAAANERDEPLLAGDPWHDPLHARRTSQQLAQLVTGAPSERPEPLTDLQPTEAALLALLPFLTHTVEVGIAAAEVSALQEEPPQFTTFTERYPRERRRMEQARRAGNAGAVRDIRWWLFHRWLLHRGESYHPSVVTPLLPAAEHPGGTGAGAADGWVDEALGHDRLLRLVNELRVSPFSLLREGTPAPAGTGVGGMALPAKSIVAGGLVDQHHVRERLVAVLLKLARARAVVPLALPPVVVQNLAVRDQINLLDLRGQLQNAYWDHLGKSITLRAAAGHHVGALALEMYCEQIDGVLREIGEITDLPWDLRPLDGLPARAGADLDAPVHLRRAIRFRADEERVLDLLMGRNLYKNPDLAVREMYQNAMDACRHRDLRTEYLRRTGADLPPWEGTITFTQGVDAEGRRFLRCHDNGIGMGEGEIRNAFAEAGARFVHLPEYVREMALWQQHAEDLRLYPNSRFGIGVLSYFMLADEITVETCRFGMDGRPGQPLRVSIAGPGTLFRIDPLPYDPRREAGTTVTLYLNPPEHDELPVSCLRVLNEHLWIAPYRTVVSTGGTPTVWEPNELRVEALREHQQEPRRTVRRSGKKGPATARVGDGKLYWVGGQGMLLADGIKTDRAAFGLVVDLRDELRPELLSVDRVELQRFDEQAVEHLKHAGLPELIASSVFTYDWLLQVVDSDEKLAVACVRHAAAAGVTWTYLGYEVPVAASGVFLPDDLIVCALTGETPPRSEPWGEGEHLLLAAMPDHVVRWRLLALLQAGIGGPTTDVVTASPVLTAVPTDLHLLSAYVHDGIAAWKRRRRSWRAEELYTKRFDHDFTPADRLVRAGVPPLDTLPRWCDQQGPVELGQVFGWVQDTGSTAGEVAERLTALGLPVPPLSVSADLGPADLPYLREVGMFTWLLPDRPVTWPQLLYSALCGHDSVAETARRLRRLGYVVQEPPQDCAEGDESDERLLNEVYRGTGVQSSADGPQPLSGARITVAAAALHRAPAETAARLAELGIDVTGEHLHTAPLADDDRLILSRDLDGQAPWLDPDEALSPVHLIGAAKTTGLGVDEVSARLRAHGFAPPPVGPPWTELSPTDLLLLSEGYQRQGRYLQPGRPVTRRHLLETAEELEIPLADVRRRLAELGHPLPAEDPVLDGLSVGDYDLVAPYLPDGRYVDSPAEAIPASHVRVAAQRLGRPAGELAERLTELGCRLTEPAESFAAPSPGERLAGLLTSRREESFGRLGDGDEVSLPDLAALAVRLRRPFREVALEASRLGFRHAAQDWFPDAARVVVAQRPVARQDAPSA</sequence>
<feature type="domain" description="wHTH-Hsp90 Na associated" evidence="3">
    <location>
        <begin position="1481"/>
        <end position="1514"/>
    </location>
</feature>
<dbReference type="Pfam" id="PF24410">
    <property type="entry name" value="wHTH-HSP90_Na-assoc"/>
    <property type="match status" value="3"/>
</dbReference>
<dbReference type="Gene3D" id="3.30.565.10">
    <property type="entry name" value="Histidine kinase-like ATPase, C-terminal domain"/>
    <property type="match status" value="1"/>
</dbReference>
<dbReference type="Proteomes" id="UP001553148">
    <property type="component" value="Unassembled WGS sequence"/>
</dbReference>
<feature type="domain" description="wHTH-Hsp90 Na associated" evidence="3">
    <location>
        <begin position="1397"/>
        <end position="1450"/>
    </location>
</feature>
<keyword evidence="5" id="KW-1185">Reference proteome</keyword>
<dbReference type="SUPFAM" id="SSF55874">
    <property type="entry name" value="ATPase domain of HSP90 chaperone/DNA topoisomerase II/histidine kinase"/>
    <property type="match status" value="1"/>
</dbReference>
<dbReference type="Pfam" id="PF00656">
    <property type="entry name" value="Peptidase_C14"/>
    <property type="match status" value="1"/>
</dbReference>